<dbReference type="GO" id="GO:0022857">
    <property type="term" value="F:transmembrane transporter activity"/>
    <property type="evidence" value="ECO:0007669"/>
    <property type="project" value="InterPro"/>
</dbReference>
<feature type="transmembrane region" description="Helical" evidence="7">
    <location>
        <begin position="12"/>
        <end position="31"/>
    </location>
</feature>
<feature type="transmembrane region" description="Helical" evidence="7">
    <location>
        <begin position="119"/>
        <end position="141"/>
    </location>
</feature>
<evidence type="ECO:0000313" key="9">
    <source>
        <dbReference type="Proteomes" id="UP000054560"/>
    </source>
</evidence>
<feature type="region of interest" description="Disordered" evidence="6">
    <location>
        <begin position="216"/>
        <end position="241"/>
    </location>
</feature>
<comment type="similarity">
    <text evidence="2">Belongs to the major facilitator superfamily. Proton-dependent oligopeptide transporter (POT/PTR) (TC 2.A.17) family.</text>
</comment>
<evidence type="ECO:0000256" key="1">
    <source>
        <dbReference type="ARBA" id="ARBA00004141"/>
    </source>
</evidence>
<feature type="transmembrane region" description="Helical" evidence="7">
    <location>
        <begin position="467"/>
        <end position="485"/>
    </location>
</feature>
<feature type="transmembrane region" description="Helical" evidence="7">
    <location>
        <begin position="360"/>
        <end position="380"/>
    </location>
</feature>
<dbReference type="OrthoDB" id="8904098at2759"/>
<feature type="transmembrane region" description="Helical" evidence="7">
    <location>
        <begin position="38"/>
        <end position="57"/>
    </location>
</feature>
<dbReference type="InterPro" id="IPR000109">
    <property type="entry name" value="POT_fam"/>
</dbReference>
<evidence type="ECO:0008006" key="10">
    <source>
        <dbReference type="Google" id="ProtNLM"/>
    </source>
</evidence>
<dbReference type="GO" id="GO:0016020">
    <property type="term" value="C:membrane"/>
    <property type="evidence" value="ECO:0007669"/>
    <property type="project" value="UniProtKB-SubCell"/>
</dbReference>
<feature type="transmembrane region" description="Helical" evidence="7">
    <location>
        <begin position="329"/>
        <end position="348"/>
    </location>
</feature>
<evidence type="ECO:0000256" key="5">
    <source>
        <dbReference type="ARBA" id="ARBA00023136"/>
    </source>
</evidence>
<feature type="transmembrane region" description="Helical" evidence="7">
    <location>
        <begin position="77"/>
        <end position="98"/>
    </location>
</feature>
<feature type="transmembrane region" description="Helical" evidence="7">
    <location>
        <begin position="438"/>
        <end position="461"/>
    </location>
</feature>
<keyword evidence="3 7" id="KW-0812">Transmembrane</keyword>
<evidence type="ECO:0000256" key="3">
    <source>
        <dbReference type="ARBA" id="ARBA00022692"/>
    </source>
</evidence>
<dbReference type="RefSeq" id="XP_014154703.1">
    <property type="nucleotide sequence ID" value="XM_014299228.1"/>
</dbReference>
<dbReference type="Proteomes" id="UP000054560">
    <property type="component" value="Unassembled WGS sequence"/>
</dbReference>
<evidence type="ECO:0000256" key="4">
    <source>
        <dbReference type="ARBA" id="ARBA00022989"/>
    </source>
</evidence>
<evidence type="ECO:0000313" key="8">
    <source>
        <dbReference type="EMBL" id="KNC80801.1"/>
    </source>
</evidence>
<gene>
    <name evidence="8" type="ORF">SARC_06850</name>
</gene>
<dbReference type="AlphaFoldDB" id="A0A0L0FW57"/>
<keyword evidence="5 7" id="KW-0472">Membrane</keyword>
<proteinExistence type="inferred from homology"/>
<accession>A0A0L0FW57</accession>
<feature type="transmembrane region" description="Helical" evidence="7">
    <location>
        <begin position="292"/>
        <end position="309"/>
    </location>
</feature>
<dbReference type="Gene3D" id="1.20.1250.20">
    <property type="entry name" value="MFS general substrate transporter like domains"/>
    <property type="match status" value="1"/>
</dbReference>
<evidence type="ECO:0000256" key="6">
    <source>
        <dbReference type="SAM" id="MobiDB-lite"/>
    </source>
</evidence>
<keyword evidence="4 7" id="KW-1133">Transmembrane helix</keyword>
<comment type="subcellular location">
    <subcellularLocation>
        <location evidence="1">Membrane</location>
        <topology evidence="1">Multi-pass membrane protein</topology>
    </subcellularLocation>
</comment>
<feature type="transmembrane region" description="Helical" evidence="7">
    <location>
        <begin position="153"/>
        <end position="174"/>
    </location>
</feature>
<dbReference type="GeneID" id="25907354"/>
<dbReference type="InterPro" id="IPR036259">
    <property type="entry name" value="MFS_trans_sf"/>
</dbReference>
<sequence>MLGFPMDTTLIAVDSAFVIMFAVMATAGLIADLYLSRYTVILYSISFLMLALTMVFISSTPLAFEDYPLNPKPWAKVLALSGSLLAPLSASWLKVVTLPFALDQRLHKPGSDTNDTTQAWFLISNVGSLLALIALPITHHLPPLIPGTEEGSSFWLTYLVVLCVILSALALFLLPRKHYIKRKPRKAAVLRFYECLRMAWHNRNLSAVLIPRREPPPILRGTATDDSKGKAEATHDHPDTSEPVREDIIQHHFLYKSLIERRVELDGPVLSDTKFTTEEIDLYARFLDGNKVYVYAIMFWLGCQGAWIIPQVVLWCDGPAQNVFSADQFTTFITVGVMVVAVATYCTPLKDVHPIKRIQFGFFVQFVANLWTHFVLRAINQAGSYTADETYVVNSGQEMVSVWWLMPACLLYGVAVAFIELGLFEYATRDTIWYMRSVAGGMISFYHMIAGLTVIPVVVFYSRPEHLSGMVGLMALMDFVGIFLFRYTSRELLKRPLLQENELQDMEVSDKLQGEKNL</sequence>
<dbReference type="SUPFAM" id="SSF103473">
    <property type="entry name" value="MFS general substrate transporter"/>
    <property type="match status" value="1"/>
</dbReference>
<name>A0A0L0FW57_9EUKA</name>
<evidence type="ECO:0000256" key="7">
    <source>
        <dbReference type="SAM" id="Phobius"/>
    </source>
</evidence>
<dbReference type="EMBL" id="KQ242106">
    <property type="protein sequence ID" value="KNC80801.1"/>
    <property type="molecule type" value="Genomic_DNA"/>
</dbReference>
<organism evidence="8 9">
    <name type="scientific">Sphaeroforma arctica JP610</name>
    <dbReference type="NCBI Taxonomy" id="667725"/>
    <lineage>
        <taxon>Eukaryota</taxon>
        <taxon>Ichthyosporea</taxon>
        <taxon>Ichthyophonida</taxon>
        <taxon>Sphaeroforma</taxon>
    </lineage>
</organism>
<protein>
    <recommendedName>
        <fullName evidence="10">Major facilitator superfamily associated domain-containing protein</fullName>
    </recommendedName>
</protein>
<evidence type="ECO:0000256" key="2">
    <source>
        <dbReference type="ARBA" id="ARBA00005982"/>
    </source>
</evidence>
<dbReference type="Pfam" id="PF00854">
    <property type="entry name" value="PTR2"/>
    <property type="match status" value="1"/>
</dbReference>
<feature type="transmembrane region" description="Helical" evidence="7">
    <location>
        <begin position="400"/>
        <end position="426"/>
    </location>
</feature>
<reference evidence="8 9" key="1">
    <citation type="submission" date="2011-02" db="EMBL/GenBank/DDBJ databases">
        <title>The Genome Sequence of Sphaeroforma arctica JP610.</title>
        <authorList>
            <consortium name="The Broad Institute Genome Sequencing Platform"/>
            <person name="Russ C."/>
            <person name="Cuomo C."/>
            <person name="Young S.K."/>
            <person name="Zeng Q."/>
            <person name="Gargeya S."/>
            <person name="Alvarado L."/>
            <person name="Berlin A."/>
            <person name="Chapman S.B."/>
            <person name="Chen Z."/>
            <person name="Freedman E."/>
            <person name="Gellesch M."/>
            <person name="Goldberg J."/>
            <person name="Griggs A."/>
            <person name="Gujja S."/>
            <person name="Heilman E."/>
            <person name="Heiman D."/>
            <person name="Howarth C."/>
            <person name="Mehta T."/>
            <person name="Neiman D."/>
            <person name="Pearson M."/>
            <person name="Roberts A."/>
            <person name="Saif S."/>
            <person name="Shea T."/>
            <person name="Shenoy N."/>
            <person name="Sisk P."/>
            <person name="Stolte C."/>
            <person name="Sykes S."/>
            <person name="White J."/>
            <person name="Yandava C."/>
            <person name="Burger G."/>
            <person name="Gray M.W."/>
            <person name="Holland P.W.H."/>
            <person name="King N."/>
            <person name="Lang F.B.F."/>
            <person name="Roger A.J."/>
            <person name="Ruiz-Trillo I."/>
            <person name="Haas B."/>
            <person name="Nusbaum C."/>
            <person name="Birren B."/>
        </authorList>
    </citation>
    <scope>NUCLEOTIDE SEQUENCE [LARGE SCALE GENOMIC DNA]</scope>
    <source>
        <strain evidence="8 9">JP610</strain>
    </source>
</reference>
<keyword evidence="9" id="KW-1185">Reference proteome</keyword>
<dbReference type="PANTHER" id="PTHR11654">
    <property type="entry name" value="OLIGOPEPTIDE TRANSPORTER-RELATED"/>
    <property type="match status" value="1"/>
</dbReference>
<feature type="compositionally biased region" description="Basic and acidic residues" evidence="6">
    <location>
        <begin position="223"/>
        <end position="241"/>
    </location>
</feature>